<comment type="caution">
    <text evidence="1">The sequence shown here is derived from an EMBL/GenBank/DDBJ whole genome shotgun (WGS) entry which is preliminary data.</text>
</comment>
<dbReference type="InterPro" id="IPR036028">
    <property type="entry name" value="SH3-like_dom_sf"/>
</dbReference>
<dbReference type="SUPFAM" id="SSF50044">
    <property type="entry name" value="SH3-domain"/>
    <property type="match status" value="1"/>
</dbReference>
<evidence type="ECO:0000313" key="1">
    <source>
        <dbReference type="EMBL" id="RNI32440.1"/>
    </source>
</evidence>
<reference evidence="1 2" key="1">
    <citation type="submission" date="2018-11" db="EMBL/GenBank/DDBJ databases">
        <title>Rufibacter latericius sp. nov., isolated from water in Baiyang Lake.</title>
        <authorList>
            <person name="Yang Y."/>
        </authorList>
    </citation>
    <scope>NUCLEOTIDE SEQUENCE [LARGE SCALE GENOMIC DNA]</scope>
    <source>
        <strain evidence="1 2">MCC P1</strain>
    </source>
</reference>
<evidence type="ECO:0000313" key="2">
    <source>
        <dbReference type="Proteomes" id="UP000271010"/>
    </source>
</evidence>
<gene>
    <name evidence="1" type="ORF">EFA69_03710</name>
</gene>
<name>A0A3M9N3R0_9BACT</name>
<accession>A0A3M9N3R0</accession>
<proteinExistence type="predicted"/>
<protein>
    <recommendedName>
        <fullName evidence="3">SH3 domain-containing protein</fullName>
    </recommendedName>
</protein>
<dbReference type="EMBL" id="RJJE01000002">
    <property type="protein sequence ID" value="RNI32440.1"/>
    <property type="molecule type" value="Genomic_DNA"/>
</dbReference>
<dbReference type="Proteomes" id="UP000271010">
    <property type="component" value="Unassembled WGS sequence"/>
</dbReference>
<sequence length="99" mass="10888">MIAALICMQAVAVLAQEPTSRVNSEKVKMFRQPNAAGEVMRLLNPDDEIIVMRKQNQQWTLVQIDGEAGYVASSYLRAKKNKKATAAKAPATLEKSAKL</sequence>
<evidence type="ECO:0008006" key="3">
    <source>
        <dbReference type="Google" id="ProtNLM"/>
    </source>
</evidence>
<organism evidence="1 2">
    <name type="scientific">Rufibacter immobilis</name>
    <dbReference type="NCBI Taxonomy" id="1348778"/>
    <lineage>
        <taxon>Bacteria</taxon>
        <taxon>Pseudomonadati</taxon>
        <taxon>Bacteroidota</taxon>
        <taxon>Cytophagia</taxon>
        <taxon>Cytophagales</taxon>
        <taxon>Hymenobacteraceae</taxon>
        <taxon>Rufibacter</taxon>
    </lineage>
</organism>
<dbReference type="Gene3D" id="2.30.30.40">
    <property type="entry name" value="SH3 Domains"/>
    <property type="match status" value="1"/>
</dbReference>
<keyword evidence="2" id="KW-1185">Reference proteome</keyword>
<dbReference type="AlphaFoldDB" id="A0A3M9N3R0"/>